<dbReference type="GO" id="GO:0016740">
    <property type="term" value="F:transferase activity"/>
    <property type="evidence" value="ECO:0007669"/>
    <property type="project" value="UniProtKB-KW"/>
</dbReference>
<dbReference type="Pfam" id="PF01636">
    <property type="entry name" value="APH"/>
    <property type="match status" value="1"/>
</dbReference>
<dbReference type="Gene3D" id="3.90.1200.10">
    <property type="match status" value="1"/>
</dbReference>
<feature type="domain" description="Aminoglycoside phosphotransferase" evidence="2">
    <location>
        <begin position="72"/>
        <end position="302"/>
    </location>
</feature>
<dbReference type="PANTHER" id="PTHR21310">
    <property type="entry name" value="AMINOGLYCOSIDE PHOSPHOTRANSFERASE-RELATED-RELATED"/>
    <property type="match status" value="1"/>
</dbReference>
<gene>
    <name evidence="3" type="ORF">D1222_07180</name>
</gene>
<comment type="caution">
    <text evidence="3">The sequence shown here is derived from an EMBL/GenBank/DDBJ whole genome shotgun (WGS) entry which is preliminary data.</text>
</comment>
<dbReference type="Proteomes" id="UP000265845">
    <property type="component" value="Unassembled WGS sequence"/>
</dbReference>
<evidence type="ECO:0000259" key="2">
    <source>
        <dbReference type="Pfam" id="PF01636"/>
    </source>
</evidence>
<feature type="region of interest" description="Disordered" evidence="1">
    <location>
        <begin position="1"/>
        <end position="47"/>
    </location>
</feature>
<reference evidence="3 4" key="1">
    <citation type="submission" date="2018-08" db="EMBL/GenBank/DDBJ databases">
        <title>Henriciella mobilis sp. nov., isolated from seawater.</title>
        <authorList>
            <person name="Cheng H."/>
            <person name="Wu Y.-H."/>
            <person name="Xu X.-W."/>
            <person name="Guo L.-L."/>
        </authorList>
    </citation>
    <scope>NUCLEOTIDE SEQUENCE [LARGE SCALE GENOMIC DNA]</scope>
    <source>
        <strain evidence="3 4">CCUG67844</strain>
    </source>
</reference>
<dbReference type="EMBL" id="QWGA01000003">
    <property type="protein sequence ID" value="RIJ32008.1"/>
    <property type="molecule type" value="Genomic_DNA"/>
</dbReference>
<dbReference type="InterPro" id="IPR051678">
    <property type="entry name" value="AGP_Transferase"/>
</dbReference>
<dbReference type="InterPro" id="IPR002575">
    <property type="entry name" value="Aminoglycoside_PTrfase"/>
</dbReference>
<protein>
    <submittedName>
        <fullName evidence="3">Phosphotransferase</fullName>
    </submittedName>
</protein>
<dbReference type="InterPro" id="IPR011009">
    <property type="entry name" value="Kinase-like_dom_sf"/>
</dbReference>
<dbReference type="SUPFAM" id="SSF56112">
    <property type="entry name" value="Protein kinase-like (PK-like)"/>
    <property type="match status" value="1"/>
</dbReference>
<proteinExistence type="predicted"/>
<name>A0A399RL78_9PROT</name>
<accession>A0A399RL78</accession>
<evidence type="ECO:0000256" key="1">
    <source>
        <dbReference type="SAM" id="MobiDB-lite"/>
    </source>
</evidence>
<feature type="compositionally biased region" description="Basic residues" evidence="1">
    <location>
        <begin position="1"/>
        <end position="13"/>
    </location>
</feature>
<keyword evidence="3" id="KW-0808">Transferase</keyword>
<dbReference type="Gene3D" id="3.30.200.20">
    <property type="entry name" value="Phosphorylase Kinase, domain 1"/>
    <property type="match status" value="1"/>
</dbReference>
<keyword evidence="4" id="KW-1185">Reference proteome</keyword>
<evidence type="ECO:0000313" key="3">
    <source>
        <dbReference type="EMBL" id="RIJ32008.1"/>
    </source>
</evidence>
<evidence type="ECO:0000313" key="4">
    <source>
        <dbReference type="Proteomes" id="UP000265845"/>
    </source>
</evidence>
<sequence length="336" mass="36957">MARLRRGLHRKPRSATGARAQALLAEDQASPAQEEIPTRYKSRVSTPPDIDTLKRLVGQSVPDLAAQPFARVRNAGTDNLIYKIGDAHALRVARRHEAIPSLAYREPVAMRSLKDLPLETPELVANGLTGMAESWPWLVCSWLEGESAEAVGHAFTETDAKRLALFLLDLQGQKRDFAAEPNIDNHWRGCPLVQRDAPTRGAIADVADDFDAIALAAIWKVALEAPPCLERDRTWIHGDLHAGNLLVKDEALSGVLDWGLSGLGDPASDLMAGFTLFEGAAQDAFWKASGISETVWRRARGWALSTSVIAYAFYRGTKTPIEKRSRKLLEDFSFSI</sequence>
<organism evidence="3 4">
    <name type="scientific">Henriciella algicola</name>
    <dbReference type="NCBI Taxonomy" id="1608422"/>
    <lineage>
        <taxon>Bacteria</taxon>
        <taxon>Pseudomonadati</taxon>
        <taxon>Pseudomonadota</taxon>
        <taxon>Alphaproteobacteria</taxon>
        <taxon>Hyphomonadales</taxon>
        <taxon>Hyphomonadaceae</taxon>
        <taxon>Henriciella</taxon>
    </lineage>
</organism>
<dbReference type="OrthoDB" id="3806873at2"/>
<dbReference type="PANTHER" id="PTHR21310:SF42">
    <property type="entry name" value="BIFUNCTIONAL AAC_APH"/>
    <property type="match status" value="1"/>
</dbReference>
<dbReference type="AlphaFoldDB" id="A0A399RL78"/>